<accession>A0A848PBB1</accession>
<dbReference type="RefSeq" id="WP_104655371.1">
    <property type="nucleotide sequence ID" value="NZ_JABBZM010000040.1"/>
</dbReference>
<dbReference type="EMBL" id="JABBZM010000040">
    <property type="protein sequence ID" value="NMV41886.1"/>
    <property type="molecule type" value="Genomic_DNA"/>
</dbReference>
<evidence type="ECO:0000259" key="1">
    <source>
        <dbReference type="Pfam" id="PF00535"/>
    </source>
</evidence>
<evidence type="ECO:0000313" key="2">
    <source>
        <dbReference type="EMBL" id="NMV41886.1"/>
    </source>
</evidence>
<dbReference type="GO" id="GO:0016758">
    <property type="term" value="F:hexosyltransferase activity"/>
    <property type="evidence" value="ECO:0007669"/>
    <property type="project" value="UniProtKB-ARBA"/>
</dbReference>
<dbReference type="Pfam" id="PF00535">
    <property type="entry name" value="Glycos_transf_2"/>
    <property type="match status" value="1"/>
</dbReference>
<gene>
    <name evidence="2" type="ORF">HGR00_28625</name>
</gene>
<dbReference type="InterPro" id="IPR029044">
    <property type="entry name" value="Nucleotide-diphossugar_trans"/>
</dbReference>
<dbReference type="PANTHER" id="PTHR22916">
    <property type="entry name" value="GLYCOSYLTRANSFERASE"/>
    <property type="match status" value="1"/>
</dbReference>
<proteinExistence type="predicted"/>
<organism evidence="2 3">
    <name type="scientific">Ralstonia insidiosa</name>
    <dbReference type="NCBI Taxonomy" id="190721"/>
    <lineage>
        <taxon>Bacteria</taxon>
        <taxon>Pseudomonadati</taxon>
        <taxon>Pseudomonadota</taxon>
        <taxon>Betaproteobacteria</taxon>
        <taxon>Burkholderiales</taxon>
        <taxon>Burkholderiaceae</taxon>
        <taxon>Ralstonia</taxon>
    </lineage>
</organism>
<dbReference type="InterPro" id="IPR001173">
    <property type="entry name" value="Glyco_trans_2-like"/>
</dbReference>
<dbReference type="Proteomes" id="UP000575469">
    <property type="component" value="Unassembled WGS sequence"/>
</dbReference>
<keyword evidence="2" id="KW-0808">Transferase</keyword>
<dbReference type="AlphaFoldDB" id="A0A848PBB1"/>
<name>A0A848PBB1_9RALS</name>
<comment type="caution">
    <text evidence="2">The sequence shown here is derived from an EMBL/GenBank/DDBJ whole genome shotgun (WGS) entry which is preliminary data.</text>
</comment>
<protein>
    <submittedName>
        <fullName evidence="2">Glycosyltransferase</fullName>
    </submittedName>
</protein>
<dbReference type="Gene3D" id="3.90.550.10">
    <property type="entry name" value="Spore Coat Polysaccharide Biosynthesis Protein SpsA, Chain A"/>
    <property type="match status" value="1"/>
</dbReference>
<dbReference type="PANTHER" id="PTHR22916:SF3">
    <property type="entry name" value="UDP-GLCNAC:BETAGAL BETA-1,3-N-ACETYLGLUCOSAMINYLTRANSFERASE-LIKE PROTEIN 1"/>
    <property type="match status" value="1"/>
</dbReference>
<reference evidence="2 3" key="1">
    <citation type="submission" date="2020-04" db="EMBL/GenBank/DDBJ databases">
        <title>Ralstonia insidiosa genome sequencing and assembly.</title>
        <authorList>
            <person name="Martins R.C.R."/>
            <person name="Perdigao-Neto L.V."/>
            <person name="Levin A.S.S."/>
            <person name="Costa S.F."/>
        </authorList>
    </citation>
    <scope>NUCLEOTIDE SEQUENCE [LARGE SCALE GENOMIC DNA]</scope>
    <source>
        <strain evidence="2 3">5047</strain>
    </source>
</reference>
<feature type="domain" description="Glycosyltransferase 2-like" evidence="1">
    <location>
        <begin position="10"/>
        <end position="166"/>
    </location>
</feature>
<evidence type="ECO:0000313" key="3">
    <source>
        <dbReference type="Proteomes" id="UP000575469"/>
    </source>
</evidence>
<dbReference type="SUPFAM" id="SSF53448">
    <property type="entry name" value="Nucleotide-diphospho-sugar transferases"/>
    <property type="match status" value="1"/>
</dbReference>
<sequence>MTQIEYPLVTIVTPTFNQSKFVAETIESVLAQTYPNIEYIVLDDGSTDDTKQVLATYAERAIIESQQNLGQARTLNKGWGMARGKYLAYLSSDDLIYPHAIERLIGILEADSGVVCAFPNSDLIDVHSRVIKRNICKPFDFEDLVVRQECYIGPGAVFRRDAFEAVGGWCPKLKLAPDREFWIRLASRGRFEFCADTLAGYRMHPKSISYKDVSEVVGREYIWVLDQYFDAPGAQPLPSILARRNEAYGYAMLILARNCLRAGLLRRGLALYKDACRLHPPLSGLPVRMRLLRNVISKPVRATLARARSVLRI</sequence>